<evidence type="ECO:0000313" key="3">
    <source>
        <dbReference type="Proteomes" id="UP000053593"/>
    </source>
</evidence>
<dbReference type="EMBL" id="KN834767">
    <property type="protein sequence ID" value="KIK62376.1"/>
    <property type="molecule type" value="Genomic_DNA"/>
</dbReference>
<proteinExistence type="predicted"/>
<dbReference type="Pfam" id="PF00226">
    <property type="entry name" value="DnaJ"/>
    <property type="match status" value="1"/>
</dbReference>
<dbReference type="PANTHER" id="PTHR44144:SF1">
    <property type="entry name" value="DNAJ HOMOLOG SUBFAMILY C MEMBER 9"/>
    <property type="match status" value="1"/>
</dbReference>
<accession>A0A0D0C2M5</accession>
<reference evidence="2 3" key="1">
    <citation type="submission" date="2014-04" db="EMBL/GenBank/DDBJ databases">
        <title>Evolutionary Origins and Diversification of the Mycorrhizal Mutualists.</title>
        <authorList>
            <consortium name="DOE Joint Genome Institute"/>
            <consortium name="Mycorrhizal Genomics Consortium"/>
            <person name="Kohler A."/>
            <person name="Kuo A."/>
            <person name="Nagy L.G."/>
            <person name="Floudas D."/>
            <person name="Copeland A."/>
            <person name="Barry K.W."/>
            <person name="Cichocki N."/>
            <person name="Veneault-Fourrey C."/>
            <person name="LaButti K."/>
            <person name="Lindquist E.A."/>
            <person name="Lipzen A."/>
            <person name="Lundell T."/>
            <person name="Morin E."/>
            <person name="Murat C."/>
            <person name="Riley R."/>
            <person name="Ohm R."/>
            <person name="Sun H."/>
            <person name="Tunlid A."/>
            <person name="Henrissat B."/>
            <person name="Grigoriev I.V."/>
            <person name="Hibbett D.S."/>
            <person name="Martin F."/>
        </authorList>
    </citation>
    <scope>NUCLEOTIDE SEQUENCE [LARGE SCALE GENOMIC DNA]</scope>
    <source>
        <strain evidence="2 3">FD-317 M1</strain>
    </source>
</reference>
<evidence type="ECO:0000259" key="1">
    <source>
        <dbReference type="PROSITE" id="PS50076"/>
    </source>
</evidence>
<dbReference type="PANTHER" id="PTHR44144">
    <property type="entry name" value="DNAJ HOMOLOG SUBFAMILY C MEMBER 9"/>
    <property type="match status" value="1"/>
</dbReference>
<dbReference type="OrthoDB" id="259708at2759"/>
<dbReference type="Proteomes" id="UP000053593">
    <property type="component" value="Unassembled WGS sequence"/>
</dbReference>
<evidence type="ECO:0000313" key="2">
    <source>
        <dbReference type="EMBL" id="KIK62376.1"/>
    </source>
</evidence>
<dbReference type="SUPFAM" id="SSF46565">
    <property type="entry name" value="Chaperone J-domain"/>
    <property type="match status" value="1"/>
</dbReference>
<sequence length="212" mass="24364">MFSYAFSTATTFFHLPVDEEEDKDIQAWSRKYLTWSSSELPTPPSTYPLHPESDSEAVSRAEEERNKTVSAILENDDLYEVLGVEKSKALDKLALRRAYLLRSRACHPDKFSANKTNATLAFQKIAVAYDVLSKPSSKRMYDRRSPYAKYDVFSTRPTGHAEETFRNVVIGIFNDFLDGDLEVIKALLSGFTFPCAYRFFFLIKKLAYRSYQ</sequence>
<keyword evidence="3" id="KW-1185">Reference proteome</keyword>
<dbReference type="InterPro" id="IPR001623">
    <property type="entry name" value="DnaJ_domain"/>
</dbReference>
<gene>
    <name evidence="2" type="ORF">GYMLUDRAFT_41807</name>
</gene>
<dbReference type="HOGENOM" id="CLU_1299849_0_0_1"/>
<dbReference type="AlphaFoldDB" id="A0A0D0C2M5"/>
<dbReference type="InterPro" id="IPR036869">
    <property type="entry name" value="J_dom_sf"/>
</dbReference>
<dbReference type="CDD" id="cd06257">
    <property type="entry name" value="DnaJ"/>
    <property type="match status" value="1"/>
</dbReference>
<dbReference type="GO" id="GO:0031072">
    <property type="term" value="F:heat shock protein binding"/>
    <property type="evidence" value="ECO:0007669"/>
    <property type="project" value="TreeGrafter"/>
</dbReference>
<dbReference type="SMART" id="SM00271">
    <property type="entry name" value="DnaJ"/>
    <property type="match status" value="1"/>
</dbReference>
<dbReference type="Gene3D" id="1.10.287.110">
    <property type="entry name" value="DnaJ domain"/>
    <property type="match status" value="1"/>
</dbReference>
<dbReference type="InterPro" id="IPR052594">
    <property type="entry name" value="J_domain-containing_protein"/>
</dbReference>
<feature type="domain" description="J" evidence="1">
    <location>
        <begin position="77"/>
        <end position="145"/>
    </location>
</feature>
<dbReference type="PRINTS" id="PR00625">
    <property type="entry name" value="JDOMAIN"/>
</dbReference>
<name>A0A0D0C2M5_9AGAR</name>
<dbReference type="GO" id="GO:0005634">
    <property type="term" value="C:nucleus"/>
    <property type="evidence" value="ECO:0007669"/>
    <property type="project" value="TreeGrafter"/>
</dbReference>
<dbReference type="PROSITE" id="PS50076">
    <property type="entry name" value="DNAJ_2"/>
    <property type="match status" value="1"/>
</dbReference>
<dbReference type="GO" id="GO:0005737">
    <property type="term" value="C:cytoplasm"/>
    <property type="evidence" value="ECO:0007669"/>
    <property type="project" value="TreeGrafter"/>
</dbReference>
<organism evidence="2 3">
    <name type="scientific">Collybiopsis luxurians FD-317 M1</name>
    <dbReference type="NCBI Taxonomy" id="944289"/>
    <lineage>
        <taxon>Eukaryota</taxon>
        <taxon>Fungi</taxon>
        <taxon>Dikarya</taxon>
        <taxon>Basidiomycota</taxon>
        <taxon>Agaricomycotina</taxon>
        <taxon>Agaricomycetes</taxon>
        <taxon>Agaricomycetidae</taxon>
        <taxon>Agaricales</taxon>
        <taxon>Marasmiineae</taxon>
        <taxon>Omphalotaceae</taxon>
        <taxon>Collybiopsis</taxon>
        <taxon>Collybiopsis luxurians</taxon>
    </lineage>
</organism>
<protein>
    <recommendedName>
        <fullName evidence="1">J domain-containing protein</fullName>
    </recommendedName>
</protein>